<dbReference type="InterPro" id="IPR036852">
    <property type="entry name" value="Peptidase_S8/S53_dom_sf"/>
</dbReference>
<comment type="similarity">
    <text evidence="1 5">Belongs to the peptidase S8 family.</text>
</comment>
<proteinExistence type="inferred from homology"/>
<comment type="caution">
    <text evidence="7">The sequence shown here is derived from an EMBL/GenBank/DDBJ whole genome shotgun (WGS) entry which is preliminary data.</text>
</comment>
<sequence>MTDGDAGSVAERLKGEGSAMRIMLELPNEPALRAAYRAAIRDPERGLASLGRLLPRQLDIGGTKFKIASLPSYSHKFRSSGRRLKSAAAAARRAEERLPSLVFSLEVEGIETLDRFVDAARQVPGARAGIDLPIAVFDAWCPEGDQPSLFHTRDAASALIDVDALRSHVPSLRGQGVNVVMVDLGLNAAALAAFSPGAEVAGAWEVSQGGAPLWQTGSGPAAWSGHGTMVARNVLSVAPRVRLFDFPLLPEQVTEVTGWTSWAHAALHQVQADIQTWLSAEFPGPWVFCNAWGIYDRRQESAPVHHPGNYTGNPTHLLNLLVGAIDAAGFDQIFAAGNGGQFCPHPLCGPGDTGPGNSIFGASSHGDVLTVGAVRPDGMWIGYSSQGPGQLAFRTPATPFSEKPDLCAPSHFIEAADASALCSGTSAACGIAAGAVAALRGAGSPHASKQTSELRDHLRATARKPADAASEFDIRYGHGLLDLRAALREPLQSS</sequence>
<feature type="active site" description="Charge relay system" evidence="5">
    <location>
        <position position="226"/>
    </location>
</feature>
<evidence type="ECO:0000256" key="5">
    <source>
        <dbReference type="PROSITE-ProRule" id="PRU01240"/>
    </source>
</evidence>
<keyword evidence="4 5" id="KW-0720">Serine protease</keyword>
<keyword evidence="8" id="KW-1185">Reference proteome</keyword>
<name>A0ABS5F0I8_9PROT</name>
<dbReference type="RefSeq" id="WP_211853732.1">
    <property type="nucleotide sequence ID" value="NZ_JAAGBB010000020.1"/>
</dbReference>
<evidence type="ECO:0000256" key="1">
    <source>
        <dbReference type="ARBA" id="ARBA00011073"/>
    </source>
</evidence>
<evidence type="ECO:0000313" key="8">
    <source>
        <dbReference type="Proteomes" id="UP001196870"/>
    </source>
</evidence>
<evidence type="ECO:0000256" key="2">
    <source>
        <dbReference type="ARBA" id="ARBA00022670"/>
    </source>
</evidence>
<feature type="active site" description="Charge relay system" evidence="5">
    <location>
        <position position="183"/>
    </location>
</feature>
<dbReference type="PROSITE" id="PS51892">
    <property type="entry name" value="SUBTILASE"/>
    <property type="match status" value="1"/>
</dbReference>
<gene>
    <name evidence="7" type="ORF">GXW71_16980</name>
</gene>
<dbReference type="Pfam" id="PF00082">
    <property type="entry name" value="Peptidase_S8"/>
    <property type="match status" value="1"/>
</dbReference>
<evidence type="ECO:0000256" key="3">
    <source>
        <dbReference type="ARBA" id="ARBA00022801"/>
    </source>
</evidence>
<dbReference type="PANTHER" id="PTHR43806:SF11">
    <property type="entry name" value="CEREVISIN-RELATED"/>
    <property type="match status" value="1"/>
</dbReference>
<evidence type="ECO:0000259" key="6">
    <source>
        <dbReference type="Pfam" id="PF00082"/>
    </source>
</evidence>
<organism evidence="7 8">
    <name type="scientific">Plastoroseomonas hellenica</name>
    <dbReference type="NCBI Taxonomy" id="2687306"/>
    <lineage>
        <taxon>Bacteria</taxon>
        <taxon>Pseudomonadati</taxon>
        <taxon>Pseudomonadota</taxon>
        <taxon>Alphaproteobacteria</taxon>
        <taxon>Acetobacterales</taxon>
        <taxon>Acetobacteraceae</taxon>
        <taxon>Plastoroseomonas</taxon>
    </lineage>
</organism>
<evidence type="ECO:0000256" key="4">
    <source>
        <dbReference type="ARBA" id="ARBA00022825"/>
    </source>
</evidence>
<dbReference type="EMBL" id="JAAGBB010000020">
    <property type="protein sequence ID" value="MBR0666057.1"/>
    <property type="molecule type" value="Genomic_DNA"/>
</dbReference>
<dbReference type="InterPro" id="IPR050131">
    <property type="entry name" value="Peptidase_S8_subtilisin-like"/>
</dbReference>
<dbReference type="Proteomes" id="UP001196870">
    <property type="component" value="Unassembled WGS sequence"/>
</dbReference>
<dbReference type="SUPFAM" id="SSF52743">
    <property type="entry name" value="Subtilisin-like"/>
    <property type="match status" value="1"/>
</dbReference>
<feature type="domain" description="Peptidase S8/S53" evidence="6">
    <location>
        <begin position="220"/>
        <end position="479"/>
    </location>
</feature>
<feature type="active site" description="Charge relay system" evidence="5">
    <location>
        <position position="426"/>
    </location>
</feature>
<dbReference type="Gene3D" id="3.40.50.200">
    <property type="entry name" value="Peptidase S8/S53 domain"/>
    <property type="match status" value="1"/>
</dbReference>
<keyword evidence="3 5" id="KW-0378">Hydrolase</keyword>
<protein>
    <submittedName>
        <fullName evidence="7">S8 family peptidase</fullName>
    </submittedName>
</protein>
<evidence type="ECO:0000313" key="7">
    <source>
        <dbReference type="EMBL" id="MBR0666057.1"/>
    </source>
</evidence>
<reference evidence="8" key="1">
    <citation type="journal article" date="2021" name="Syst. Appl. Microbiol.">
        <title>Roseomonas hellenica sp. nov., isolated from roots of wild-growing Alkanna tinctoria.</title>
        <authorList>
            <person name="Rat A."/>
            <person name="Naranjo H.D."/>
            <person name="Lebbe L."/>
            <person name="Cnockaert M."/>
            <person name="Krigas N."/>
            <person name="Grigoriadou K."/>
            <person name="Maloupa E."/>
            <person name="Willems A."/>
        </authorList>
    </citation>
    <scope>NUCLEOTIDE SEQUENCE [LARGE SCALE GENOMIC DNA]</scope>
    <source>
        <strain evidence="8">LMG 31523</strain>
    </source>
</reference>
<dbReference type="InterPro" id="IPR015500">
    <property type="entry name" value="Peptidase_S8_subtilisin-rel"/>
</dbReference>
<dbReference type="InterPro" id="IPR000209">
    <property type="entry name" value="Peptidase_S8/S53_dom"/>
</dbReference>
<keyword evidence="2 5" id="KW-0645">Protease</keyword>
<dbReference type="PRINTS" id="PR00723">
    <property type="entry name" value="SUBTILISIN"/>
</dbReference>
<accession>A0ABS5F0I8</accession>
<dbReference type="PANTHER" id="PTHR43806">
    <property type="entry name" value="PEPTIDASE S8"/>
    <property type="match status" value="1"/>
</dbReference>